<dbReference type="EMBL" id="MG962366">
    <property type="protein sequence ID" value="AVO24992.1"/>
    <property type="molecule type" value="Genomic_DNA"/>
</dbReference>
<evidence type="ECO:0000256" key="1">
    <source>
        <dbReference type="SAM" id="MobiDB-lite"/>
    </source>
</evidence>
<feature type="compositionally biased region" description="Low complexity" evidence="1">
    <location>
        <begin position="132"/>
        <end position="149"/>
    </location>
</feature>
<feature type="region of interest" description="Disordered" evidence="1">
    <location>
        <begin position="132"/>
        <end position="203"/>
    </location>
</feature>
<feature type="compositionally biased region" description="Pro residues" evidence="1">
    <location>
        <begin position="150"/>
        <end position="170"/>
    </location>
</feature>
<dbReference type="RefSeq" id="YP_010059074.1">
    <property type="nucleotide sequence ID" value="NC_054724.1"/>
</dbReference>
<dbReference type="SUPFAM" id="SSF53955">
    <property type="entry name" value="Lysozyme-like"/>
    <property type="match status" value="1"/>
</dbReference>
<feature type="domain" description="Transglycosylase SLT" evidence="2">
    <location>
        <begin position="307"/>
        <end position="387"/>
    </location>
</feature>
<evidence type="ECO:0000259" key="2">
    <source>
        <dbReference type="Pfam" id="PF18896"/>
    </source>
</evidence>
<dbReference type="Proteomes" id="UP000241290">
    <property type="component" value="Genome"/>
</dbReference>
<dbReference type="KEGG" id="vg:64766305"/>
<protein>
    <recommendedName>
        <fullName evidence="2">Transglycosylase SLT domain-containing protein</fullName>
    </recommendedName>
</protein>
<accession>A0A2P1JXF3</accession>
<dbReference type="Gene3D" id="1.10.530.10">
    <property type="match status" value="1"/>
</dbReference>
<feature type="compositionally biased region" description="Gly residues" evidence="1">
    <location>
        <begin position="441"/>
        <end position="451"/>
    </location>
</feature>
<feature type="region of interest" description="Disordered" evidence="1">
    <location>
        <begin position="404"/>
        <end position="463"/>
    </location>
</feature>
<dbReference type="InterPro" id="IPR043992">
    <property type="entry name" value="SLT_3"/>
</dbReference>
<dbReference type="Pfam" id="PF18896">
    <property type="entry name" value="SLT_3"/>
    <property type="match status" value="1"/>
</dbReference>
<keyword evidence="4" id="KW-1185">Reference proteome</keyword>
<evidence type="ECO:0000313" key="3">
    <source>
        <dbReference type="EMBL" id="AVO24992.1"/>
    </source>
</evidence>
<feature type="compositionally biased region" description="Low complexity" evidence="1">
    <location>
        <begin position="404"/>
        <end position="440"/>
    </location>
</feature>
<dbReference type="InterPro" id="IPR023346">
    <property type="entry name" value="Lysozyme-like_dom_sf"/>
</dbReference>
<dbReference type="GeneID" id="64766305"/>
<gene>
    <name evidence="3" type="primary">52</name>
    <name evidence="3" type="ORF">SEA_FINCH_52</name>
</gene>
<organism evidence="3 4">
    <name type="scientific">Rhodococcus phage Finch</name>
    <dbReference type="NCBI Taxonomy" id="2094144"/>
    <lineage>
        <taxon>Viruses</taxon>
        <taxon>Duplodnaviria</taxon>
        <taxon>Heunggongvirae</taxon>
        <taxon>Uroviricota</taxon>
        <taxon>Caudoviricetes</taxon>
        <taxon>Finchvirus</taxon>
        <taxon>Finchvirus finch</taxon>
    </lineage>
</organism>
<sequence length="867" mass="91795">MSFKTLVYSPSVKIVIEGTNVSADSISGSLSRITGGASSVTFTLSNKDLRYNNRFRRMDRVSIWMKRINWVLVFTGYLDLVPGLQLYPSTVTFKASCTIKRLLHLWWDPALDPSLALLQQTKQPFGELAAAATGTTPPADTGTDDGATPPVLPLPPTNPPAPGSPLPGPLLPGMGLPSDTFDNPASGGNLDPANGGSAASQQKDTGLGNMLKEIMVKVGGWDLDDVKVQQFPSSFLGYLEGEIPKLENLAPEALELFKKMFGYDEATGSSGGAGSGGGGLGDATFTSIGPPANGTAYSDDELVWIVKNGGWTGDDIPIGVAIIKAESGGKPGAVNAANNNGSVDKGLWQINTIHDGTFPGENRFDPAVSTKLAREVYKGAGWQAWSTYSFHGTYAQHMDAARAATARGGTAPPSSGASTPAAGGGTPAAPKPSTGLPSGVPGAGTSTGGTGTSPTKDPNMPNTAAMSIQDAMIAVVKYKFPGPNDGGVFQITSKSRSEPGSYHDYSENKAVDISNGGDAGTPEMQALAQWIYENFLGKGCLELIHSPFNHNIGDDADVGDGMSTYYNPGTMAQHRNHVHWAMAGVVSADGTSSAPSVNGGSGGGSSASAFQNKLAKNIFTYMFNPEGFRSELATQLTGRYASINDEPLFKVVKAICEAGMREFQSSPDGRFLAFYPDYFGLDGTAPALKLEDVEMKDVRIDINDDALTTHVFTMGSSDIASGAMQSDIGYMSSSGVVTIEDEWLFKKATEGSFFPAEDGTAEELLARYGVRPLMKQYPNIYQPGNPETMLLVAIKLFMQKWAEQYQTSVEFTFMPDMFPGTRVELVGHDLIVYVKSVTHNWHFEQGFSTSAQVMAPMSASRAPTAGK</sequence>
<reference evidence="4" key="1">
    <citation type="submission" date="2018-02" db="EMBL/GenBank/DDBJ databases">
        <authorList>
            <person name="Cohen D.B."/>
            <person name="Kent A.D."/>
        </authorList>
    </citation>
    <scope>NUCLEOTIDE SEQUENCE [LARGE SCALE GENOMIC DNA]</scope>
</reference>
<evidence type="ECO:0000313" key="4">
    <source>
        <dbReference type="Proteomes" id="UP000241290"/>
    </source>
</evidence>
<name>A0A2P1JXF3_9CAUD</name>
<proteinExistence type="predicted"/>